<evidence type="ECO:0000256" key="8">
    <source>
        <dbReference type="ARBA" id="ARBA00048968"/>
    </source>
</evidence>
<comment type="catalytic activity">
    <reaction evidence="7">
        <text>adenosine + H2O + H(+) = inosine + NH4(+)</text>
        <dbReference type="Rhea" id="RHEA:24408"/>
        <dbReference type="ChEBI" id="CHEBI:15377"/>
        <dbReference type="ChEBI" id="CHEBI:15378"/>
        <dbReference type="ChEBI" id="CHEBI:16335"/>
        <dbReference type="ChEBI" id="CHEBI:17596"/>
        <dbReference type="ChEBI" id="CHEBI:28938"/>
        <dbReference type="EC" id="3.5.4.4"/>
    </reaction>
    <physiologicalReaction direction="left-to-right" evidence="7">
        <dbReference type="Rhea" id="RHEA:24409"/>
    </physiologicalReaction>
</comment>
<keyword evidence="12" id="KW-1185">Reference proteome</keyword>
<reference evidence="11 12" key="1">
    <citation type="submission" date="2019-07" db="EMBL/GenBank/DDBJ databases">
        <title>Pseudomonas mangiferae sp. nov., isolated from bark of mango tree in Thailand.</title>
        <authorList>
            <person name="Srisuk N."/>
            <person name="Anurat P."/>
        </authorList>
    </citation>
    <scope>NUCLEOTIDE SEQUENCE [LARGE SCALE GENOMIC DNA]</scope>
    <source>
        <strain evidence="11 12">DMKU_BBB3-04</strain>
    </source>
</reference>
<comment type="catalytic activity">
    <reaction evidence="1">
        <text>inosine + phosphate = alpha-D-ribose 1-phosphate + hypoxanthine</text>
        <dbReference type="Rhea" id="RHEA:27646"/>
        <dbReference type="ChEBI" id="CHEBI:17368"/>
        <dbReference type="ChEBI" id="CHEBI:17596"/>
        <dbReference type="ChEBI" id="CHEBI:43474"/>
        <dbReference type="ChEBI" id="CHEBI:57720"/>
        <dbReference type="EC" id="2.4.2.1"/>
    </reaction>
    <physiologicalReaction direction="left-to-right" evidence="1">
        <dbReference type="Rhea" id="RHEA:27647"/>
    </physiologicalReaction>
</comment>
<evidence type="ECO:0000313" key="12">
    <source>
        <dbReference type="Proteomes" id="UP000315235"/>
    </source>
</evidence>
<dbReference type="GO" id="GO:0016787">
    <property type="term" value="F:hydrolase activity"/>
    <property type="evidence" value="ECO:0007669"/>
    <property type="project" value="UniProtKB-KW"/>
</dbReference>
<comment type="caution">
    <text evidence="11">The sequence shown here is derived from an EMBL/GenBank/DDBJ whole genome shotgun (WGS) entry which is preliminary data.</text>
</comment>
<dbReference type="GO" id="GO:0017061">
    <property type="term" value="F:S-methyl-5-thioadenosine phosphorylase activity"/>
    <property type="evidence" value="ECO:0007669"/>
    <property type="project" value="UniProtKB-EC"/>
</dbReference>
<dbReference type="NCBIfam" id="TIGR00726">
    <property type="entry name" value="peptidoglycan editing factor PgeF"/>
    <property type="match status" value="1"/>
</dbReference>
<comment type="catalytic activity">
    <reaction evidence="9">
        <text>S-methyl-5'-thioadenosine + phosphate = 5-(methylsulfanyl)-alpha-D-ribose 1-phosphate + adenine</text>
        <dbReference type="Rhea" id="RHEA:11852"/>
        <dbReference type="ChEBI" id="CHEBI:16708"/>
        <dbReference type="ChEBI" id="CHEBI:17509"/>
        <dbReference type="ChEBI" id="CHEBI:43474"/>
        <dbReference type="ChEBI" id="CHEBI:58533"/>
        <dbReference type="EC" id="2.4.2.28"/>
    </reaction>
    <physiologicalReaction direction="left-to-right" evidence="9">
        <dbReference type="Rhea" id="RHEA:11853"/>
    </physiologicalReaction>
</comment>
<evidence type="ECO:0000313" key="11">
    <source>
        <dbReference type="EMBL" id="TRX76145.1"/>
    </source>
</evidence>
<evidence type="ECO:0000256" key="6">
    <source>
        <dbReference type="ARBA" id="ARBA00022833"/>
    </source>
</evidence>
<dbReference type="PANTHER" id="PTHR30616:SF2">
    <property type="entry name" value="PURINE NUCLEOSIDE PHOSPHORYLASE LACC1"/>
    <property type="match status" value="1"/>
</dbReference>
<dbReference type="OrthoDB" id="4279at2"/>
<dbReference type="InterPro" id="IPR011324">
    <property type="entry name" value="Cytotoxic_necrot_fac-like_cat"/>
</dbReference>
<comment type="similarity">
    <text evidence="2 10">Belongs to the purine nucleoside phosphorylase YfiH/LACC1 family.</text>
</comment>
<comment type="catalytic activity">
    <reaction evidence="8">
        <text>adenosine + phosphate = alpha-D-ribose 1-phosphate + adenine</text>
        <dbReference type="Rhea" id="RHEA:27642"/>
        <dbReference type="ChEBI" id="CHEBI:16335"/>
        <dbReference type="ChEBI" id="CHEBI:16708"/>
        <dbReference type="ChEBI" id="CHEBI:43474"/>
        <dbReference type="ChEBI" id="CHEBI:57720"/>
        <dbReference type="EC" id="2.4.2.1"/>
    </reaction>
    <physiologicalReaction direction="left-to-right" evidence="8">
        <dbReference type="Rhea" id="RHEA:27643"/>
    </physiologicalReaction>
</comment>
<evidence type="ECO:0000256" key="2">
    <source>
        <dbReference type="ARBA" id="ARBA00007353"/>
    </source>
</evidence>
<dbReference type="SUPFAM" id="SSF64438">
    <property type="entry name" value="CNF1/YfiH-like putative cysteine hydrolases"/>
    <property type="match status" value="1"/>
</dbReference>
<protein>
    <recommendedName>
        <fullName evidence="10">Purine nucleoside phosphorylase</fullName>
    </recommendedName>
</protein>
<keyword evidence="4" id="KW-0479">Metal-binding</keyword>
<evidence type="ECO:0000256" key="4">
    <source>
        <dbReference type="ARBA" id="ARBA00022723"/>
    </source>
</evidence>
<dbReference type="InterPro" id="IPR038371">
    <property type="entry name" value="Cu_polyphenol_OxRdtase_sf"/>
</dbReference>
<dbReference type="AlphaFoldDB" id="A0A553H331"/>
<evidence type="ECO:0000256" key="3">
    <source>
        <dbReference type="ARBA" id="ARBA00022679"/>
    </source>
</evidence>
<dbReference type="Gene3D" id="3.60.140.10">
    <property type="entry name" value="CNF1/YfiH-like putative cysteine hydrolases"/>
    <property type="match status" value="1"/>
</dbReference>
<evidence type="ECO:0000256" key="5">
    <source>
        <dbReference type="ARBA" id="ARBA00022801"/>
    </source>
</evidence>
<keyword evidence="6" id="KW-0862">Zinc</keyword>
<name>A0A553H331_9PSED</name>
<keyword evidence="5" id="KW-0378">Hydrolase</keyword>
<evidence type="ECO:0000256" key="9">
    <source>
        <dbReference type="ARBA" id="ARBA00049893"/>
    </source>
</evidence>
<organism evidence="11 12">
    <name type="scientific">Pseudomonas mangiferae</name>
    <dbReference type="NCBI Taxonomy" id="2593654"/>
    <lineage>
        <taxon>Bacteria</taxon>
        <taxon>Pseudomonadati</taxon>
        <taxon>Pseudomonadota</taxon>
        <taxon>Gammaproteobacteria</taxon>
        <taxon>Pseudomonadales</taxon>
        <taxon>Pseudomonadaceae</taxon>
        <taxon>Pseudomonas</taxon>
    </lineage>
</organism>
<dbReference type="PANTHER" id="PTHR30616">
    <property type="entry name" value="UNCHARACTERIZED PROTEIN YFIH"/>
    <property type="match status" value="1"/>
</dbReference>
<dbReference type="EMBL" id="VJOY01000002">
    <property type="protein sequence ID" value="TRX76145.1"/>
    <property type="molecule type" value="Genomic_DNA"/>
</dbReference>
<dbReference type="RefSeq" id="WP_143486773.1">
    <property type="nucleotide sequence ID" value="NZ_VJOY01000002.1"/>
</dbReference>
<evidence type="ECO:0000256" key="7">
    <source>
        <dbReference type="ARBA" id="ARBA00047989"/>
    </source>
</evidence>
<dbReference type="InterPro" id="IPR003730">
    <property type="entry name" value="Cu_polyphenol_OxRdtase"/>
</dbReference>
<dbReference type="Proteomes" id="UP000315235">
    <property type="component" value="Unassembled WGS sequence"/>
</dbReference>
<dbReference type="GO" id="GO:0005507">
    <property type="term" value="F:copper ion binding"/>
    <property type="evidence" value="ECO:0007669"/>
    <property type="project" value="TreeGrafter"/>
</dbReference>
<proteinExistence type="inferred from homology"/>
<evidence type="ECO:0000256" key="10">
    <source>
        <dbReference type="RuleBase" id="RU361274"/>
    </source>
</evidence>
<accession>A0A553H331</accession>
<dbReference type="CDD" id="cd16833">
    <property type="entry name" value="YfiH"/>
    <property type="match status" value="1"/>
</dbReference>
<sequence length="258" mass="27557">MTATAAPHEWPGHDWPGRDWLVPDWPAPARVRACVTTRSGGLSEPPFDTFNLGDHVDDLPSAVVANRARLVEALGCRPVWLRQVHGVHVVQADPGQVAEADASWSATPGVASTVLTADCLPALFCDRQGTRVAAAHAGWRGLAGGVLEATVQALDLAPDDILVWLGPAIGPAAFEVGADVREAFLAVQPQAADAFSPSLNAGRHMADLYRLARHRLAALGVTAVYGGGLCTYQDPRFYSYRRAPRTGRFASLVWLADR</sequence>
<keyword evidence="3" id="KW-0808">Transferase</keyword>
<evidence type="ECO:0000256" key="1">
    <source>
        <dbReference type="ARBA" id="ARBA00000553"/>
    </source>
</evidence>
<gene>
    <name evidence="11" type="primary">pgeF</name>
    <name evidence="11" type="ORF">FM069_02850</name>
</gene>
<dbReference type="Pfam" id="PF02578">
    <property type="entry name" value="Cu-oxidase_4"/>
    <property type="match status" value="1"/>
</dbReference>